<dbReference type="AlphaFoldDB" id="A0A4Y5Z333"/>
<dbReference type="RefSeq" id="WP_139981086.1">
    <property type="nucleotide sequence ID" value="NZ_CP041046.1"/>
</dbReference>
<evidence type="ECO:0000313" key="1">
    <source>
        <dbReference type="EMBL" id="QDE39009.1"/>
    </source>
</evidence>
<dbReference type="OrthoDB" id="5963722at2"/>
<dbReference type="EMBL" id="CP041046">
    <property type="protein sequence ID" value="QDE39009.1"/>
    <property type="molecule type" value="Genomic_DNA"/>
</dbReference>
<accession>A0A4Y5Z333</accession>
<protein>
    <submittedName>
        <fullName evidence="1">Uncharacterized protein</fullName>
    </submittedName>
</protein>
<organism evidence="1 2">
    <name type="scientific">Luteibacter pinisoli</name>
    <dbReference type="NCBI Taxonomy" id="2589080"/>
    <lineage>
        <taxon>Bacteria</taxon>
        <taxon>Pseudomonadati</taxon>
        <taxon>Pseudomonadota</taxon>
        <taxon>Gammaproteobacteria</taxon>
        <taxon>Lysobacterales</taxon>
        <taxon>Rhodanobacteraceae</taxon>
        <taxon>Luteibacter</taxon>
    </lineage>
</organism>
<keyword evidence="2" id="KW-1185">Reference proteome</keyword>
<gene>
    <name evidence="1" type="ORF">FIV34_07250</name>
</gene>
<proteinExistence type="predicted"/>
<reference evidence="1 2" key="1">
    <citation type="submission" date="2019-06" db="EMBL/GenBank/DDBJ databases">
        <title>A complete genome sequence for Luteibacter pinisoli MAH-14.</title>
        <authorList>
            <person name="Baltrus D.A."/>
        </authorList>
    </citation>
    <scope>NUCLEOTIDE SEQUENCE [LARGE SCALE GENOMIC DNA]</scope>
    <source>
        <strain evidence="1 2">MAH-14</strain>
    </source>
</reference>
<dbReference type="KEGG" id="lpy:FIV34_07250"/>
<dbReference type="Proteomes" id="UP000316093">
    <property type="component" value="Chromosome"/>
</dbReference>
<sequence>MKKSSSLVVLAILCAFVDDCLGCRLGDARYRYTASKGPSVARFVARKGAERGDAAIALRIDVSKTTRLDRRARDQYLTVLYGLSEGKSQHINLQKLDDPHGSPRPKQRLQERDVDLSQVGKLYVWNLAHQSSAEVPVWGGSAPAYLFLPSLATALSNVDDVSFGEGVFELSGCEKN</sequence>
<evidence type="ECO:0000313" key="2">
    <source>
        <dbReference type="Proteomes" id="UP000316093"/>
    </source>
</evidence>
<name>A0A4Y5Z333_9GAMM</name>